<dbReference type="KEGG" id="tad:TRIADDRAFT_57921"/>
<evidence type="ECO:0000256" key="2">
    <source>
        <dbReference type="ARBA" id="ARBA00022737"/>
    </source>
</evidence>
<feature type="region of interest" description="Disordered" evidence="5">
    <location>
        <begin position="22"/>
        <end position="49"/>
    </location>
</feature>
<evidence type="ECO:0000313" key="6">
    <source>
        <dbReference type="EMBL" id="EDV23051.1"/>
    </source>
</evidence>
<gene>
    <name evidence="6" type="ORF">TRIADDRAFT_57921</name>
</gene>
<dbReference type="SMART" id="SM00707">
    <property type="entry name" value="RPEL"/>
    <property type="match status" value="3"/>
</dbReference>
<dbReference type="GeneID" id="6755174"/>
<protein>
    <recommendedName>
        <fullName evidence="8">Phosphatase and actin regulator</fullName>
    </recommendedName>
</protein>
<dbReference type="Proteomes" id="UP000009022">
    <property type="component" value="Unassembled WGS sequence"/>
</dbReference>
<dbReference type="RefSeq" id="XP_002113961.1">
    <property type="nucleotide sequence ID" value="XM_002113925.1"/>
</dbReference>
<dbReference type="PANTHER" id="PTHR12751">
    <property type="entry name" value="PHOSPHATASE AND ACTIN REGULATOR PHACTR"/>
    <property type="match status" value="1"/>
</dbReference>
<keyword evidence="7" id="KW-1185">Reference proteome</keyword>
<feature type="repeat" description="RPEL" evidence="4">
    <location>
        <begin position="2"/>
        <end position="27"/>
    </location>
</feature>
<evidence type="ECO:0008006" key="8">
    <source>
        <dbReference type="Google" id="ProtNLM"/>
    </source>
</evidence>
<evidence type="ECO:0000256" key="1">
    <source>
        <dbReference type="ARBA" id="ARBA00009795"/>
    </source>
</evidence>
<dbReference type="OrthoDB" id="5563016at2759"/>
<dbReference type="PANTHER" id="PTHR12751:SF18">
    <property type="entry name" value="PHOSPHATASE AND ACTIN REGULATOR 1"/>
    <property type="match status" value="1"/>
</dbReference>
<dbReference type="AlphaFoldDB" id="B3S245"/>
<organism evidence="6 7">
    <name type="scientific">Trichoplax adhaerens</name>
    <name type="common">Trichoplax reptans</name>
    <dbReference type="NCBI Taxonomy" id="10228"/>
    <lineage>
        <taxon>Eukaryota</taxon>
        <taxon>Metazoa</taxon>
        <taxon>Placozoa</taxon>
        <taxon>Uniplacotomia</taxon>
        <taxon>Trichoplacea</taxon>
        <taxon>Trichoplacidae</taxon>
        <taxon>Trichoplax</taxon>
    </lineage>
</organism>
<feature type="repeat" description="RPEL" evidence="4">
    <location>
        <begin position="150"/>
        <end position="175"/>
    </location>
</feature>
<feature type="compositionally biased region" description="Polar residues" evidence="5">
    <location>
        <begin position="25"/>
        <end position="35"/>
    </location>
</feature>
<name>B3S245_TRIAD</name>
<dbReference type="STRING" id="10228.B3S245"/>
<dbReference type="EMBL" id="DS985247">
    <property type="protein sequence ID" value="EDV23051.1"/>
    <property type="molecule type" value="Genomic_DNA"/>
</dbReference>
<evidence type="ECO:0000256" key="4">
    <source>
        <dbReference type="PROSITE-ProRule" id="PRU00401"/>
    </source>
</evidence>
<keyword evidence="3" id="KW-0009">Actin-binding</keyword>
<dbReference type="Pfam" id="PF02755">
    <property type="entry name" value="RPEL"/>
    <property type="match status" value="1"/>
</dbReference>
<comment type="similarity">
    <text evidence="1">Belongs to the phosphatase and actin regulator family.</text>
</comment>
<evidence type="ECO:0000256" key="3">
    <source>
        <dbReference type="ARBA" id="ARBA00023203"/>
    </source>
</evidence>
<dbReference type="Gene3D" id="6.10.140.2130">
    <property type="match status" value="2"/>
</dbReference>
<keyword evidence="2" id="KW-0677">Repeat</keyword>
<evidence type="ECO:0000313" key="7">
    <source>
        <dbReference type="Proteomes" id="UP000009022"/>
    </source>
</evidence>
<dbReference type="GO" id="GO:0003779">
    <property type="term" value="F:actin binding"/>
    <property type="evidence" value="ECO:0007669"/>
    <property type="project" value="UniProtKB-KW"/>
</dbReference>
<reference evidence="6 7" key="1">
    <citation type="journal article" date="2008" name="Nature">
        <title>The Trichoplax genome and the nature of placozoans.</title>
        <authorList>
            <person name="Srivastava M."/>
            <person name="Begovic E."/>
            <person name="Chapman J."/>
            <person name="Putnam N.H."/>
            <person name="Hellsten U."/>
            <person name="Kawashima T."/>
            <person name="Kuo A."/>
            <person name="Mitros T."/>
            <person name="Salamov A."/>
            <person name="Carpenter M.L."/>
            <person name="Signorovitch A.Y."/>
            <person name="Moreno M.A."/>
            <person name="Kamm K."/>
            <person name="Grimwood J."/>
            <person name="Schmutz J."/>
            <person name="Shapiro H."/>
            <person name="Grigoriev I.V."/>
            <person name="Buss L.W."/>
            <person name="Schierwater B."/>
            <person name="Dellaporta S.L."/>
            <person name="Rokhsar D.S."/>
        </authorList>
    </citation>
    <scope>NUCLEOTIDE SEQUENCE [LARGE SCALE GENOMIC DNA]</scope>
    <source>
        <strain evidence="6 7">Grell-BS-1999</strain>
    </source>
</reference>
<dbReference type="InParanoid" id="B3S245"/>
<sequence>MTDLERKLSNRASRDVLIRRGILKTASTDSPQMSQSNKRRIRRRENEISKNNIDQPKQKFIFVASINNADNISSDSDRSSSDESGYEDEEMLVAVAGYDLKQKRQSIAEVGTVLTRRLSLRPSREELEDRHILLNCSSKEKKQEIEETKQVLTRRLSNRPSITELKARKIIQFSDYVHLLDVDEYDRRSDKPWTRLTSKQKAAIRKELNEYKSTEMLVHEDSRHLTRELFVSLSIFGLDFIN</sequence>
<accession>B3S245</accession>
<dbReference type="CTD" id="6755174"/>
<feature type="repeat" description="RPEL" evidence="4">
    <location>
        <begin position="112"/>
        <end position="137"/>
    </location>
</feature>
<dbReference type="PhylomeDB" id="B3S245"/>
<evidence type="ECO:0000256" key="5">
    <source>
        <dbReference type="SAM" id="MobiDB-lite"/>
    </source>
</evidence>
<dbReference type="PROSITE" id="PS51073">
    <property type="entry name" value="RPEL"/>
    <property type="match status" value="3"/>
</dbReference>
<dbReference type="eggNOG" id="KOG4339">
    <property type="taxonomic scope" value="Eukaryota"/>
</dbReference>
<proteinExistence type="inferred from homology"/>
<dbReference type="HOGENOM" id="CLU_1148526_0_0_1"/>
<dbReference type="InterPro" id="IPR004018">
    <property type="entry name" value="RPEL_repeat"/>
</dbReference>